<name>A0ACB8LTX5_CITSI</name>
<sequence length="228" mass="25732">MTPLSCFRATAVTAAPLSYRLFQLTTSRFYGSVAAAEPLFDPDNYYSYYQAESDSDQHRDSLRSVTLPDTEGRERRRGVHWAFIGSPRAKKHVYAEMLSKLLEVPRISMSSIVRQDLSPRSSLHKQIANAVNRGEVVSEDIIFGLLSKRLEDGYYRGEIGFILDGLPRSRIQAVSPLLNFGWLLKINARASVIENVVLLSNLKITDSQMHTFSHNLDDYAARTARCLC</sequence>
<evidence type="ECO:0000313" key="1">
    <source>
        <dbReference type="EMBL" id="KAH9776728.1"/>
    </source>
</evidence>
<proteinExistence type="predicted"/>
<reference evidence="2" key="1">
    <citation type="journal article" date="2023" name="Hortic. Res.">
        <title>A chromosome-level phased genome enabling allele-level studies in sweet orange: a case study on citrus Huanglongbing tolerance.</title>
        <authorList>
            <person name="Wu B."/>
            <person name="Yu Q."/>
            <person name="Deng Z."/>
            <person name="Duan Y."/>
            <person name="Luo F."/>
            <person name="Gmitter F. Jr."/>
        </authorList>
    </citation>
    <scope>NUCLEOTIDE SEQUENCE [LARGE SCALE GENOMIC DNA]</scope>
    <source>
        <strain evidence="2">cv. Valencia</strain>
    </source>
</reference>
<dbReference type="Proteomes" id="UP000829398">
    <property type="component" value="Chromosome 3"/>
</dbReference>
<organism evidence="1 2">
    <name type="scientific">Citrus sinensis</name>
    <name type="common">Sweet orange</name>
    <name type="synonym">Citrus aurantium var. sinensis</name>
    <dbReference type="NCBI Taxonomy" id="2711"/>
    <lineage>
        <taxon>Eukaryota</taxon>
        <taxon>Viridiplantae</taxon>
        <taxon>Streptophyta</taxon>
        <taxon>Embryophyta</taxon>
        <taxon>Tracheophyta</taxon>
        <taxon>Spermatophyta</taxon>
        <taxon>Magnoliopsida</taxon>
        <taxon>eudicotyledons</taxon>
        <taxon>Gunneridae</taxon>
        <taxon>Pentapetalae</taxon>
        <taxon>rosids</taxon>
        <taxon>malvids</taxon>
        <taxon>Sapindales</taxon>
        <taxon>Rutaceae</taxon>
        <taxon>Aurantioideae</taxon>
        <taxon>Citrus</taxon>
    </lineage>
</organism>
<comment type="caution">
    <text evidence="1">The sequence shown here is derived from an EMBL/GenBank/DDBJ whole genome shotgun (WGS) entry which is preliminary data.</text>
</comment>
<keyword evidence="2" id="KW-1185">Reference proteome</keyword>
<keyword evidence="1" id="KW-0418">Kinase</keyword>
<accession>A0ACB8LTX5</accession>
<keyword evidence="1" id="KW-0808">Transferase</keyword>
<dbReference type="EMBL" id="CM039172">
    <property type="protein sequence ID" value="KAH9776728.1"/>
    <property type="molecule type" value="Genomic_DNA"/>
</dbReference>
<protein>
    <submittedName>
        <fullName evidence="1">Adenylate kinase 7</fullName>
    </submittedName>
</protein>
<evidence type="ECO:0000313" key="2">
    <source>
        <dbReference type="Proteomes" id="UP000829398"/>
    </source>
</evidence>
<gene>
    <name evidence="1" type="ORF">KPL71_006793</name>
</gene>